<evidence type="ECO:0000313" key="10">
    <source>
        <dbReference type="EMBL" id="MFG6456650.1"/>
    </source>
</evidence>
<dbReference type="InterPro" id="IPR013656">
    <property type="entry name" value="PAS_4"/>
</dbReference>
<dbReference type="PRINTS" id="PR00344">
    <property type="entry name" value="BCTRLSENSOR"/>
</dbReference>
<dbReference type="CDD" id="cd00075">
    <property type="entry name" value="HATPase"/>
    <property type="match status" value="1"/>
</dbReference>
<dbReference type="CDD" id="cd00130">
    <property type="entry name" value="PAS"/>
    <property type="match status" value="2"/>
</dbReference>
<dbReference type="InterPro" id="IPR004358">
    <property type="entry name" value="Sig_transdc_His_kin-like_C"/>
</dbReference>
<dbReference type="RefSeq" id="WP_394487418.1">
    <property type="nucleotide sequence ID" value="NZ_JBIGIA010000004.1"/>
</dbReference>
<dbReference type="Pfam" id="PF00989">
    <property type="entry name" value="PAS"/>
    <property type="match status" value="1"/>
</dbReference>
<dbReference type="SMART" id="SM00388">
    <property type="entry name" value="HisKA"/>
    <property type="match status" value="1"/>
</dbReference>
<reference evidence="10 11" key="1">
    <citation type="submission" date="2024-09" db="EMBL/GenBank/DDBJ databases">
        <title>Novel species of the genus Pelomonas and Roseateles isolated from streams.</title>
        <authorList>
            <person name="Lu H."/>
        </authorList>
    </citation>
    <scope>NUCLEOTIDE SEQUENCE [LARGE SCALE GENOMIC DNA]</scope>
    <source>
        <strain evidence="10 11">BYS96W</strain>
    </source>
</reference>
<evidence type="ECO:0000256" key="4">
    <source>
        <dbReference type="ARBA" id="ARBA00022679"/>
    </source>
</evidence>
<dbReference type="InterPro" id="IPR000700">
    <property type="entry name" value="PAS-assoc_C"/>
</dbReference>
<feature type="domain" description="PAS" evidence="8">
    <location>
        <begin position="128"/>
        <end position="181"/>
    </location>
</feature>
<dbReference type="PROSITE" id="PS50109">
    <property type="entry name" value="HIS_KIN"/>
    <property type="match status" value="1"/>
</dbReference>
<dbReference type="InterPro" id="IPR005467">
    <property type="entry name" value="His_kinase_dom"/>
</dbReference>
<dbReference type="Pfam" id="PF00512">
    <property type="entry name" value="HisKA"/>
    <property type="match status" value="1"/>
</dbReference>
<evidence type="ECO:0000256" key="6">
    <source>
        <dbReference type="ARBA" id="ARBA00023136"/>
    </source>
</evidence>
<dbReference type="PROSITE" id="PS50113">
    <property type="entry name" value="PAC"/>
    <property type="match status" value="1"/>
</dbReference>
<dbReference type="InterPro" id="IPR013767">
    <property type="entry name" value="PAS_fold"/>
</dbReference>
<keyword evidence="3" id="KW-0597">Phosphoprotein</keyword>
<dbReference type="InterPro" id="IPR003594">
    <property type="entry name" value="HATPase_dom"/>
</dbReference>
<evidence type="ECO:0000259" key="8">
    <source>
        <dbReference type="PROSITE" id="PS50112"/>
    </source>
</evidence>
<dbReference type="CDD" id="cd00082">
    <property type="entry name" value="HisKA"/>
    <property type="match status" value="1"/>
</dbReference>
<dbReference type="SUPFAM" id="SSF55785">
    <property type="entry name" value="PYP-like sensor domain (PAS domain)"/>
    <property type="match status" value="2"/>
</dbReference>
<dbReference type="NCBIfam" id="TIGR00229">
    <property type="entry name" value="sensory_box"/>
    <property type="match status" value="2"/>
</dbReference>
<name>A0ABW7G414_9BURK</name>
<keyword evidence="11" id="KW-1185">Reference proteome</keyword>
<dbReference type="InterPro" id="IPR050351">
    <property type="entry name" value="BphY/WalK/GraS-like"/>
</dbReference>
<keyword evidence="4" id="KW-0808">Transferase</keyword>
<evidence type="ECO:0000256" key="1">
    <source>
        <dbReference type="ARBA" id="ARBA00000085"/>
    </source>
</evidence>
<organism evidence="10 11">
    <name type="scientific">Pelomonas nitida</name>
    <dbReference type="NCBI Taxonomy" id="3299027"/>
    <lineage>
        <taxon>Bacteria</taxon>
        <taxon>Pseudomonadati</taxon>
        <taxon>Pseudomonadota</taxon>
        <taxon>Betaproteobacteria</taxon>
        <taxon>Burkholderiales</taxon>
        <taxon>Sphaerotilaceae</taxon>
        <taxon>Roseateles</taxon>
    </lineage>
</organism>
<keyword evidence="6" id="KW-0472">Membrane</keyword>
<dbReference type="Gene3D" id="1.10.287.130">
    <property type="match status" value="1"/>
</dbReference>
<dbReference type="InterPro" id="IPR003661">
    <property type="entry name" value="HisK_dim/P_dom"/>
</dbReference>
<dbReference type="Gene3D" id="3.30.565.10">
    <property type="entry name" value="Histidine kinase-like ATPase, C-terminal domain"/>
    <property type="match status" value="1"/>
</dbReference>
<gene>
    <name evidence="10" type="ORF">ACG00X_07380</name>
</gene>
<dbReference type="Gene3D" id="3.30.450.20">
    <property type="entry name" value="PAS domain"/>
    <property type="match status" value="2"/>
</dbReference>
<dbReference type="InterPro" id="IPR036097">
    <property type="entry name" value="HisK_dim/P_sf"/>
</dbReference>
<dbReference type="SUPFAM" id="SSF55874">
    <property type="entry name" value="ATPase domain of HSP90 chaperone/DNA topoisomerase II/histidine kinase"/>
    <property type="match status" value="1"/>
</dbReference>
<dbReference type="Pfam" id="PF08448">
    <property type="entry name" value="PAS_4"/>
    <property type="match status" value="1"/>
</dbReference>
<feature type="domain" description="PAS" evidence="8">
    <location>
        <begin position="7"/>
        <end position="58"/>
    </location>
</feature>
<proteinExistence type="predicted"/>
<dbReference type="InterPro" id="IPR036890">
    <property type="entry name" value="HATPase_C_sf"/>
</dbReference>
<dbReference type="Pfam" id="PF02518">
    <property type="entry name" value="HATPase_c"/>
    <property type="match status" value="1"/>
</dbReference>
<dbReference type="SUPFAM" id="SSF47384">
    <property type="entry name" value="Homodimeric domain of signal transducing histidine kinase"/>
    <property type="match status" value="1"/>
</dbReference>
<dbReference type="EC" id="2.7.13.3" evidence="2"/>
<dbReference type="PANTHER" id="PTHR42878">
    <property type="entry name" value="TWO-COMPONENT HISTIDINE KINASE"/>
    <property type="match status" value="1"/>
</dbReference>
<dbReference type="SMART" id="SM00091">
    <property type="entry name" value="PAS"/>
    <property type="match status" value="2"/>
</dbReference>
<protein>
    <recommendedName>
        <fullName evidence="2">histidine kinase</fullName>
        <ecNumber evidence="2">2.7.13.3</ecNumber>
    </recommendedName>
</protein>
<evidence type="ECO:0000259" key="7">
    <source>
        <dbReference type="PROSITE" id="PS50109"/>
    </source>
</evidence>
<dbReference type="PROSITE" id="PS50112">
    <property type="entry name" value="PAS"/>
    <property type="match status" value="2"/>
</dbReference>
<sequence length="483" mass="53132">MSAEAVTSIDMSLLANALPIGIAIADADGVLLFVNAEMARMAGYAVDDLVGRSVDELLPQRHRAAHAQHRADYERAPGPRAMGAGRELFALRRDGSEFPVEVGLRPLSYAGRQAVLATIIDCTERRQIESGFRAVIEAAPYGMLMVDDRGHIVLANEHLRSTFGYAESELAGRPIETLLPDRHRQAHVGMRDAFLKAPSRRNMGEGRDLTGLRKDGVEIPVEVGLSSVTTARGRMALASVVDLTRRKRAEMQLRDANAQLEEFVYVASHDLRSPLRGISHLVDFIREDLPGDVDASVGSHLDRMHERIHRMENLIEDLLVYARAGKRSGKYERIELAALVDDLVSLDPPPSTMAVVTDLQAQPFDGARTPLATVLRNLYSNAIKHHDTGQGCLQLRSRDEGEHVVISVQDDGPGIPEVVQGRAFRLFQTLTASERKGSGLGLAVAKRLVEVHGGHIDLVSRDGQRGTTFVVRWPRFIRSDLDD</sequence>
<dbReference type="Proteomes" id="UP001606305">
    <property type="component" value="Unassembled WGS sequence"/>
</dbReference>
<feature type="domain" description="Histidine kinase" evidence="7">
    <location>
        <begin position="266"/>
        <end position="477"/>
    </location>
</feature>
<comment type="caution">
    <text evidence="10">The sequence shown here is derived from an EMBL/GenBank/DDBJ whole genome shotgun (WGS) entry which is preliminary data.</text>
</comment>
<evidence type="ECO:0000256" key="3">
    <source>
        <dbReference type="ARBA" id="ARBA00022553"/>
    </source>
</evidence>
<evidence type="ECO:0000259" key="9">
    <source>
        <dbReference type="PROSITE" id="PS50113"/>
    </source>
</evidence>
<dbReference type="EMBL" id="JBIGIA010000004">
    <property type="protein sequence ID" value="MFG6456650.1"/>
    <property type="molecule type" value="Genomic_DNA"/>
</dbReference>
<dbReference type="InterPro" id="IPR000014">
    <property type="entry name" value="PAS"/>
</dbReference>
<comment type="catalytic activity">
    <reaction evidence="1">
        <text>ATP + protein L-histidine = ADP + protein N-phospho-L-histidine.</text>
        <dbReference type="EC" id="2.7.13.3"/>
    </reaction>
</comment>
<feature type="domain" description="PAC" evidence="9">
    <location>
        <begin position="205"/>
        <end position="255"/>
    </location>
</feature>
<dbReference type="SMART" id="SM00387">
    <property type="entry name" value="HATPase_c"/>
    <property type="match status" value="1"/>
</dbReference>
<evidence type="ECO:0000256" key="2">
    <source>
        <dbReference type="ARBA" id="ARBA00012438"/>
    </source>
</evidence>
<dbReference type="PANTHER" id="PTHR42878:SF15">
    <property type="entry name" value="BACTERIOPHYTOCHROME"/>
    <property type="match status" value="1"/>
</dbReference>
<keyword evidence="5" id="KW-0418">Kinase</keyword>
<dbReference type="InterPro" id="IPR035965">
    <property type="entry name" value="PAS-like_dom_sf"/>
</dbReference>
<evidence type="ECO:0000313" key="11">
    <source>
        <dbReference type="Proteomes" id="UP001606305"/>
    </source>
</evidence>
<accession>A0ABW7G414</accession>
<evidence type="ECO:0000256" key="5">
    <source>
        <dbReference type="ARBA" id="ARBA00022777"/>
    </source>
</evidence>